<evidence type="ECO:0000313" key="4">
    <source>
        <dbReference type="Proteomes" id="UP000298030"/>
    </source>
</evidence>
<proteinExistence type="predicted"/>
<feature type="compositionally biased region" description="Polar residues" evidence="1">
    <location>
        <begin position="709"/>
        <end position="718"/>
    </location>
</feature>
<feature type="domain" description="CID" evidence="2">
    <location>
        <begin position="1"/>
        <end position="142"/>
    </location>
</feature>
<dbReference type="InterPro" id="IPR008942">
    <property type="entry name" value="ENTH_VHS"/>
</dbReference>
<gene>
    <name evidence="3" type="ORF">FA13DRAFT_1754164</name>
</gene>
<dbReference type="STRING" id="71717.A0A4Y7TGF0"/>
<dbReference type="SMART" id="SM00582">
    <property type="entry name" value="RPR"/>
    <property type="match status" value="1"/>
</dbReference>
<feature type="compositionally biased region" description="Polar residues" evidence="1">
    <location>
        <begin position="624"/>
        <end position="633"/>
    </location>
</feature>
<feature type="compositionally biased region" description="Basic and acidic residues" evidence="1">
    <location>
        <begin position="268"/>
        <end position="290"/>
    </location>
</feature>
<evidence type="ECO:0000313" key="3">
    <source>
        <dbReference type="EMBL" id="TEB33008.1"/>
    </source>
</evidence>
<name>A0A4Y7TGF0_COPMI</name>
<feature type="compositionally biased region" description="Basic residues" evidence="1">
    <location>
        <begin position="368"/>
        <end position="381"/>
    </location>
</feature>
<feature type="compositionally biased region" description="Gly residues" evidence="1">
    <location>
        <begin position="639"/>
        <end position="670"/>
    </location>
</feature>
<evidence type="ECO:0000256" key="1">
    <source>
        <dbReference type="SAM" id="MobiDB-lite"/>
    </source>
</evidence>
<dbReference type="AlphaFoldDB" id="A0A4Y7TGF0"/>
<feature type="compositionally biased region" description="Polar residues" evidence="1">
    <location>
        <begin position="494"/>
        <end position="519"/>
    </location>
</feature>
<comment type="caution">
    <text evidence="3">The sequence shown here is derived from an EMBL/GenBank/DDBJ whole genome shotgun (WGS) entry which is preliminary data.</text>
</comment>
<evidence type="ECO:0000259" key="2">
    <source>
        <dbReference type="PROSITE" id="PS51391"/>
    </source>
</evidence>
<protein>
    <recommendedName>
        <fullName evidence="2">CID domain-containing protein</fullName>
    </recommendedName>
</protein>
<organism evidence="3 4">
    <name type="scientific">Coprinellus micaceus</name>
    <name type="common">Glistening ink-cap mushroom</name>
    <name type="synonym">Coprinus micaceus</name>
    <dbReference type="NCBI Taxonomy" id="71717"/>
    <lineage>
        <taxon>Eukaryota</taxon>
        <taxon>Fungi</taxon>
        <taxon>Dikarya</taxon>
        <taxon>Basidiomycota</taxon>
        <taxon>Agaricomycotina</taxon>
        <taxon>Agaricomycetes</taxon>
        <taxon>Agaricomycetidae</taxon>
        <taxon>Agaricales</taxon>
        <taxon>Agaricineae</taxon>
        <taxon>Psathyrellaceae</taxon>
        <taxon>Coprinellus</taxon>
    </lineage>
</organism>
<keyword evidence="4" id="KW-1185">Reference proteome</keyword>
<reference evidence="3 4" key="1">
    <citation type="journal article" date="2019" name="Nat. Ecol. Evol.">
        <title>Megaphylogeny resolves global patterns of mushroom evolution.</title>
        <authorList>
            <person name="Varga T."/>
            <person name="Krizsan K."/>
            <person name="Foldi C."/>
            <person name="Dima B."/>
            <person name="Sanchez-Garcia M."/>
            <person name="Sanchez-Ramirez S."/>
            <person name="Szollosi G.J."/>
            <person name="Szarkandi J.G."/>
            <person name="Papp V."/>
            <person name="Albert L."/>
            <person name="Andreopoulos W."/>
            <person name="Angelini C."/>
            <person name="Antonin V."/>
            <person name="Barry K.W."/>
            <person name="Bougher N.L."/>
            <person name="Buchanan P."/>
            <person name="Buyck B."/>
            <person name="Bense V."/>
            <person name="Catcheside P."/>
            <person name="Chovatia M."/>
            <person name="Cooper J."/>
            <person name="Damon W."/>
            <person name="Desjardin D."/>
            <person name="Finy P."/>
            <person name="Geml J."/>
            <person name="Haridas S."/>
            <person name="Hughes K."/>
            <person name="Justo A."/>
            <person name="Karasinski D."/>
            <person name="Kautmanova I."/>
            <person name="Kiss B."/>
            <person name="Kocsube S."/>
            <person name="Kotiranta H."/>
            <person name="LaButti K.M."/>
            <person name="Lechner B.E."/>
            <person name="Liimatainen K."/>
            <person name="Lipzen A."/>
            <person name="Lukacs Z."/>
            <person name="Mihaltcheva S."/>
            <person name="Morgado L.N."/>
            <person name="Niskanen T."/>
            <person name="Noordeloos M.E."/>
            <person name="Ohm R.A."/>
            <person name="Ortiz-Santana B."/>
            <person name="Ovrebo C."/>
            <person name="Racz N."/>
            <person name="Riley R."/>
            <person name="Savchenko A."/>
            <person name="Shiryaev A."/>
            <person name="Soop K."/>
            <person name="Spirin V."/>
            <person name="Szebenyi C."/>
            <person name="Tomsovsky M."/>
            <person name="Tulloss R.E."/>
            <person name="Uehling J."/>
            <person name="Grigoriev I.V."/>
            <person name="Vagvolgyi C."/>
            <person name="Papp T."/>
            <person name="Martin F.M."/>
            <person name="Miettinen O."/>
            <person name="Hibbett D.S."/>
            <person name="Nagy L.G."/>
        </authorList>
    </citation>
    <scope>NUCLEOTIDE SEQUENCE [LARGE SCALE GENOMIC DNA]</scope>
    <source>
        <strain evidence="3 4">FP101781</strain>
    </source>
</reference>
<sequence length="753" mass="81041">MAVVEEFEILLKDVVQAKRLSASKMTKITEIATKCMHHDTQLVSVIYRTHKSLPSAAKVSSLYVFDAVARAAKHQVSKQKEHAASFLSKLGGVVEGLYRDMQDPDIPEGKEKSKKVLDIWISKGTFPPDLLSRLGDILKGTDKASEMRPSLNGDYVKQPETTVLPPPMSPTRRSPEPSTVTPVLPTMNTPAFALAPDPQATLLALLAHASNTGTVVEPYPQSTVNTAGAQLAAAQYVLQQLAQTTAAPHAQNVAPPIVSAPNDFSGHPNDDTRDPRRPLQSHREASRQEDYFNPPESGRPSYDSQSDSRPHGRAPPSRDNPRGRGGGDRGRRRWDDGHGDRRDRDYPAYRDRDASFHSQQRERTPPLPHRRSGGRGGRSRSRSPPPPSRYRERRRTPSPRRPASWQQTPPRRSEPTLEAPSGKDEFGRDVRPESPPAAENGNGRPINGALKSLSNTSASTPTFTATPTTFRAFSPLAHSPTTPSHPPSVDTTIRDPSNTNHRLSNTHAAPGTHTASSPPNILKAESGMSAPRGNGAASPLSVSTSGNGGEAGLDEFDFASFDFGSPASWEALGKMWQTTYGCMPAGEQLMTFVVTGGAIKPEVGKPQAQAQQPQQPPVIQQLQSWAGSDQQDQPYADYGGYGGQGRGRGGTARGGFRGGYGGGRGRGGYQGHTYENSHGPGELGHQSNWGYDDQGTDAIVLGGGDESSPPLQYSQTLQYGMGGSDGSDYPSGGEGGKMQRVGDKWLFVKPEST</sequence>
<dbReference type="Gene3D" id="1.25.40.90">
    <property type="match status" value="1"/>
</dbReference>
<feature type="compositionally biased region" description="Basic and acidic residues" evidence="1">
    <location>
        <begin position="319"/>
        <end position="364"/>
    </location>
</feature>
<dbReference type="OrthoDB" id="79367at2759"/>
<accession>A0A4Y7TGF0</accession>
<feature type="compositionally biased region" description="Low complexity" evidence="1">
    <location>
        <begin position="456"/>
        <end position="491"/>
    </location>
</feature>
<feature type="region of interest" description="Disordered" evidence="1">
    <location>
        <begin position="254"/>
        <end position="548"/>
    </location>
</feature>
<feature type="region of interest" description="Disordered" evidence="1">
    <location>
        <begin position="144"/>
        <end position="180"/>
    </location>
</feature>
<dbReference type="InterPro" id="IPR006569">
    <property type="entry name" value="CID_dom"/>
</dbReference>
<feature type="compositionally biased region" description="Low complexity" evidence="1">
    <location>
        <begin position="606"/>
        <end position="623"/>
    </location>
</feature>
<dbReference type="PROSITE" id="PS51391">
    <property type="entry name" value="CID"/>
    <property type="match status" value="1"/>
</dbReference>
<dbReference type="Proteomes" id="UP000298030">
    <property type="component" value="Unassembled WGS sequence"/>
</dbReference>
<dbReference type="SUPFAM" id="SSF48464">
    <property type="entry name" value="ENTH/VHS domain"/>
    <property type="match status" value="1"/>
</dbReference>
<feature type="region of interest" description="Disordered" evidence="1">
    <location>
        <begin position="604"/>
        <end position="753"/>
    </location>
</feature>
<dbReference type="EMBL" id="QPFP01000013">
    <property type="protein sequence ID" value="TEB33008.1"/>
    <property type="molecule type" value="Genomic_DNA"/>
</dbReference>
<dbReference type="Pfam" id="PF04818">
    <property type="entry name" value="CID"/>
    <property type="match status" value="1"/>
</dbReference>
<feature type="compositionally biased region" description="Basic and acidic residues" evidence="1">
    <location>
        <begin position="411"/>
        <end position="432"/>
    </location>
</feature>